<evidence type="ECO:0000259" key="8">
    <source>
        <dbReference type="Pfam" id="PF06808"/>
    </source>
</evidence>
<comment type="function">
    <text evidence="7">Part of the tripartite ATP-independent periplasmic (TRAP) transport system.</text>
</comment>
<keyword evidence="7" id="KW-0813">Transport</keyword>
<feature type="transmembrane region" description="Helical" evidence="7">
    <location>
        <begin position="61"/>
        <end position="79"/>
    </location>
</feature>
<feature type="domain" description="TRAP C4-dicarboxylate transport system permease DctM subunit" evidence="8">
    <location>
        <begin position="12"/>
        <end position="421"/>
    </location>
</feature>
<accession>A4C8A4</accession>
<sequence>MDSLLLAALLAVALLSLLAMGVWVGFSLIAIALLALFVNNNYAIDLVFATTSWGHLTSWSLTALPLFIWMGELLFRANIGQDLFDGLAPWLKRFPGRLLHINVLGSGIFAAVSGSSAATAATIGRMTLPELSKRGYSDNLSIGSLAGSATLGLLIPPSIILIVYGIASEVSIAQLFLAGIIPGLILISLFMLYIALHSLVYPSAQLAETTLLKKRATLTKLIPITLLMLLVIGSIYSGIATPSESAALGVLGALIICYRKNSLSVDLIIQSLITTVKTSTMILFILLGASFLTMAMGFLQIPADLAHWVASKELSATQLLIYLTLVFIVLGLFLDGISIVILTSSILLPLVKQAGFDPIWFGIYLVIVVEMSQITPPVGFNLFVIKGLIQDKSLWLIAKAAFPFFLILISSLVLFYLYPQLVLGLTF</sequence>
<dbReference type="HOGENOM" id="CLU_019824_4_0_6"/>
<dbReference type="OrthoDB" id="9796052at2"/>
<dbReference type="Proteomes" id="UP000006201">
    <property type="component" value="Unassembled WGS sequence"/>
</dbReference>
<dbReference type="eggNOG" id="COG1593">
    <property type="taxonomic scope" value="Bacteria"/>
</dbReference>
<feature type="transmembrane region" description="Helical" evidence="7">
    <location>
        <begin position="217"/>
        <end position="239"/>
    </location>
</feature>
<dbReference type="NCBIfam" id="TIGR00786">
    <property type="entry name" value="dctM"/>
    <property type="match status" value="1"/>
</dbReference>
<dbReference type="Pfam" id="PF06808">
    <property type="entry name" value="DctM"/>
    <property type="match status" value="1"/>
</dbReference>
<dbReference type="PANTHER" id="PTHR33362:SF5">
    <property type="entry name" value="C4-DICARBOXYLATE TRAP TRANSPORTER LARGE PERMEASE PROTEIN DCTM"/>
    <property type="match status" value="1"/>
</dbReference>
<dbReference type="PIRSF" id="PIRSF006066">
    <property type="entry name" value="HI0050"/>
    <property type="match status" value="1"/>
</dbReference>
<keyword evidence="10" id="KW-1185">Reference proteome</keyword>
<feature type="transmembrane region" description="Helical" evidence="7">
    <location>
        <begin position="359"/>
        <end position="384"/>
    </location>
</feature>
<protein>
    <recommendedName>
        <fullName evidence="7">TRAP transporter large permease protein</fullName>
    </recommendedName>
</protein>
<gene>
    <name evidence="9" type="ORF">PTD2_07244</name>
</gene>
<comment type="subunit">
    <text evidence="7">The complex comprises the extracytoplasmic solute receptor protein and the two transmembrane proteins.</text>
</comment>
<dbReference type="RefSeq" id="WP_009838081.1">
    <property type="nucleotide sequence ID" value="NZ_AAOH01000003.1"/>
</dbReference>
<feature type="transmembrane region" description="Helical" evidence="7">
    <location>
        <begin position="172"/>
        <end position="196"/>
    </location>
</feature>
<dbReference type="InterPro" id="IPR010656">
    <property type="entry name" value="DctM"/>
</dbReference>
<evidence type="ECO:0000313" key="9">
    <source>
        <dbReference type="EMBL" id="EAR28819.1"/>
    </source>
</evidence>
<comment type="caution">
    <text evidence="9">The sequence shown here is derived from an EMBL/GenBank/DDBJ whole genome shotgun (WGS) entry which is preliminary data.</text>
</comment>
<dbReference type="EMBL" id="AAOH01000003">
    <property type="protein sequence ID" value="EAR28819.1"/>
    <property type="molecule type" value="Genomic_DNA"/>
</dbReference>
<dbReference type="GO" id="GO:0005886">
    <property type="term" value="C:plasma membrane"/>
    <property type="evidence" value="ECO:0007669"/>
    <property type="project" value="UniProtKB-SubCell"/>
</dbReference>
<dbReference type="InterPro" id="IPR004681">
    <property type="entry name" value="TRAP_DctM"/>
</dbReference>
<proteinExistence type="inferred from homology"/>
<keyword evidence="5 7" id="KW-1133">Transmembrane helix</keyword>
<reference evidence="9 10" key="1">
    <citation type="submission" date="2006-02" db="EMBL/GenBank/DDBJ databases">
        <authorList>
            <person name="Moran M.A."/>
            <person name="Kjelleberg S."/>
            <person name="Egan S."/>
            <person name="Saunders N."/>
            <person name="Thomas T."/>
            <person name="Ferriera S."/>
            <person name="Johnson J."/>
            <person name="Kravitz S."/>
            <person name="Halpern A."/>
            <person name="Remington K."/>
            <person name="Beeson K."/>
            <person name="Tran B."/>
            <person name="Rogers Y.-H."/>
            <person name="Friedman R."/>
            <person name="Venter J.C."/>
        </authorList>
    </citation>
    <scope>NUCLEOTIDE SEQUENCE [LARGE SCALE GENOMIC DNA]</scope>
    <source>
        <strain evidence="9 10">D2</strain>
    </source>
</reference>
<organism evidence="9 10">
    <name type="scientific">Pseudoalteromonas tunicata D2</name>
    <dbReference type="NCBI Taxonomy" id="87626"/>
    <lineage>
        <taxon>Bacteria</taxon>
        <taxon>Pseudomonadati</taxon>
        <taxon>Pseudomonadota</taxon>
        <taxon>Gammaproteobacteria</taxon>
        <taxon>Alteromonadales</taxon>
        <taxon>Pseudoalteromonadaceae</taxon>
        <taxon>Pseudoalteromonas</taxon>
    </lineage>
</organism>
<evidence type="ECO:0000313" key="10">
    <source>
        <dbReference type="Proteomes" id="UP000006201"/>
    </source>
</evidence>
<dbReference type="AlphaFoldDB" id="A4C8A4"/>
<evidence type="ECO:0000256" key="5">
    <source>
        <dbReference type="ARBA" id="ARBA00022989"/>
    </source>
</evidence>
<comment type="subcellular location">
    <subcellularLocation>
        <location evidence="1 7">Cell inner membrane</location>
        <topology evidence="1 7">Multi-pass membrane protein</topology>
    </subcellularLocation>
</comment>
<evidence type="ECO:0000256" key="2">
    <source>
        <dbReference type="ARBA" id="ARBA00022475"/>
    </source>
</evidence>
<feature type="transmembrane region" description="Helical" evidence="7">
    <location>
        <begin position="319"/>
        <end position="347"/>
    </location>
</feature>
<feature type="transmembrane region" description="Helical" evidence="7">
    <location>
        <begin position="396"/>
        <end position="418"/>
    </location>
</feature>
<keyword evidence="3 7" id="KW-0997">Cell inner membrane</keyword>
<evidence type="ECO:0000256" key="1">
    <source>
        <dbReference type="ARBA" id="ARBA00004429"/>
    </source>
</evidence>
<keyword evidence="2" id="KW-1003">Cell membrane</keyword>
<feature type="transmembrane region" description="Helical" evidence="7">
    <location>
        <begin position="145"/>
        <end position="166"/>
    </location>
</feature>
<evidence type="ECO:0000256" key="6">
    <source>
        <dbReference type="ARBA" id="ARBA00023136"/>
    </source>
</evidence>
<feature type="transmembrane region" description="Helical" evidence="7">
    <location>
        <begin position="281"/>
        <end position="299"/>
    </location>
</feature>
<keyword evidence="4 7" id="KW-0812">Transmembrane</keyword>
<evidence type="ECO:0000256" key="4">
    <source>
        <dbReference type="ARBA" id="ARBA00022692"/>
    </source>
</evidence>
<keyword evidence="6 7" id="KW-0472">Membrane</keyword>
<name>A4C8A4_9GAMM</name>
<comment type="similarity">
    <text evidence="7">Belongs to the TRAP transporter large permease family.</text>
</comment>
<feature type="transmembrane region" description="Helical" evidence="7">
    <location>
        <begin position="99"/>
        <end position="124"/>
    </location>
</feature>
<dbReference type="GO" id="GO:0022857">
    <property type="term" value="F:transmembrane transporter activity"/>
    <property type="evidence" value="ECO:0007669"/>
    <property type="project" value="UniProtKB-UniRule"/>
</dbReference>
<dbReference type="PANTHER" id="PTHR33362">
    <property type="entry name" value="SIALIC ACID TRAP TRANSPORTER PERMEASE PROTEIN SIAT-RELATED"/>
    <property type="match status" value="1"/>
</dbReference>
<evidence type="ECO:0000256" key="3">
    <source>
        <dbReference type="ARBA" id="ARBA00022519"/>
    </source>
</evidence>
<dbReference type="STRING" id="87626.PTD2_07244"/>
<comment type="caution">
    <text evidence="7">Lacks conserved residue(s) required for the propagation of feature annotation.</text>
</comment>
<evidence type="ECO:0000256" key="7">
    <source>
        <dbReference type="RuleBase" id="RU369079"/>
    </source>
</evidence>